<evidence type="ECO:0000313" key="3">
    <source>
        <dbReference type="Proteomes" id="UP001366166"/>
    </source>
</evidence>
<dbReference type="PANTHER" id="PTHR13016:SF0">
    <property type="entry name" value="AMME SYNDROME CANDIDATE GENE 1 PROTEIN"/>
    <property type="match status" value="1"/>
</dbReference>
<sequence>MSEQGLSPREQNGLLKLARGRIARLVGREAEAPDQGQLPGPEIKRGAFVTLHKRGRLRGCIGNFISDEPLTELIEDMAVAAASQDPRFPPLSGDELDQVDLEISVLSPLKRIEDVSEIQVGTHGIYIISPRGRGVLLPQVATEYGWDRDAFLDQTCVKAGLRPGCWRDPDTEILIFSAQIFGEKPEG</sequence>
<dbReference type="PROSITE" id="PS51112">
    <property type="entry name" value="AMMECR1"/>
    <property type="match status" value="1"/>
</dbReference>
<dbReference type="AlphaFoldDB" id="A0AAU9EHM3"/>
<dbReference type="Proteomes" id="UP001366166">
    <property type="component" value="Chromosome"/>
</dbReference>
<proteinExistence type="predicted"/>
<dbReference type="InterPro" id="IPR027623">
    <property type="entry name" value="AmmeMemoSam_A"/>
</dbReference>
<dbReference type="PANTHER" id="PTHR13016">
    <property type="entry name" value="AMMECR1 HOMOLOG"/>
    <property type="match status" value="1"/>
</dbReference>
<gene>
    <name evidence="2" type="ORF">FAK_33260</name>
</gene>
<protein>
    <submittedName>
        <fullName evidence="2">AmmeMemoRadiSam system protein A</fullName>
    </submittedName>
</protein>
<dbReference type="RefSeq" id="WP_338601835.1">
    <property type="nucleotide sequence ID" value="NZ_AP028679.1"/>
</dbReference>
<dbReference type="InterPro" id="IPR027485">
    <property type="entry name" value="AMMECR1_N"/>
</dbReference>
<accession>A0AAU9EHM3</accession>
<dbReference type="NCBIfam" id="TIGR04335">
    <property type="entry name" value="AmmeMemoSam_A"/>
    <property type="match status" value="1"/>
</dbReference>
<dbReference type="EMBL" id="AP028679">
    <property type="protein sequence ID" value="BEQ16260.1"/>
    <property type="molecule type" value="Genomic_DNA"/>
</dbReference>
<organism evidence="2 3">
    <name type="scientific">Desulfoferula mesophila</name>
    <dbReference type="NCBI Taxonomy" id="3058419"/>
    <lineage>
        <taxon>Bacteria</taxon>
        <taxon>Pseudomonadati</taxon>
        <taxon>Thermodesulfobacteriota</taxon>
        <taxon>Desulfarculia</taxon>
        <taxon>Desulfarculales</taxon>
        <taxon>Desulfarculaceae</taxon>
        <taxon>Desulfoferula</taxon>
    </lineage>
</organism>
<dbReference type="Gene3D" id="3.30.1490.150">
    <property type="entry name" value="Hypothetical protein ph0010, domain 2"/>
    <property type="match status" value="1"/>
</dbReference>
<dbReference type="InterPro" id="IPR002733">
    <property type="entry name" value="AMMECR1_domain"/>
</dbReference>
<dbReference type="NCBIfam" id="TIGR00296">
    <property type="entry name" value="TIGR00296 family protein"/>
    <property type="match status" value="1"/>
</dbReference>
<dbReference type="Pfam" id="PF01871">
    <property type="entry name" value="AMMECR1"/>
    <property type="match status" value="1"/>
</dbReference>
<evidence type="ECO:0000259" key="1">
    <source>
        <dbReference type="PROSITE" id="PS51112"/>
    </source>
</evidence>
<name>A0AAU9EHM3_9BACT</name>
<evidence type="ECO:0000313" key="2">
    <source>
        <dbReference type="EMBL" id="BEQ16260.1"/>
    </source>
</evidence>
<dbReference type="InterPro" id="IPR036071">
    <property type="entry name" value="AMMECR1_dom_sf"/>
</dbReference>
<dbReference type="InterPro" id="IPR023473">
    <property type="entry name" value="AMMECR1"/>
</dbReference>
<dbReference type="SUPFAM" id="SSF143447">
    <property type="entry name" value="AMMECR1-like"/>
    <property type="match status" value="1"/>
</dbReference>
<keyword evidence="3" id="KW-1185">Reference proteome</keyword>
<dbReference type="Gene3D" id="3.30.700.20">
    <property type="entry name" value="Hypothetical protein ph0010, domain 1"/>
    <property type="match status" value="1"/>
</dbReference>
<reference evidence="3" key="1">
    <citation type="journal article" date="2023" name="Arch. Microbiol.">
        <title>Desulfoferula mesophilus gen. nov. sp. nov., a mesophilic sulfate-reducing bacterium isolated from a brackish lake sediment.</title>
        <authorList>
            <person name="Watanabe T."/>
            <person name="Yabe T."/>
            <person name="Tsuji J.M."/>
            <person name="Fukui M."/>
        </authorList>
    </citation>
    <scope>NUCLEOTIDE SEQUENCE [LARGE SCALE GENOMIC DNA]</scope>
    <source>
        <strain evidence="3">12FAK</strain>
    </source>
</reference>
<feature type="domain" description="AMMECR1" evidence="1">
    <location>
        <begin position="9"/>
        <end position="187"/>
    </location>
</feature>
<dbReference type="KEGG" id="dmp:FAK_33260"/>